<proteinExistence type="predicted"/>
<protein>
    <submittedName>
        <fullName evidence="1">Uncharacterized protein</fullName>
    </submittedName>
</protein>
<dbReference type="Proteomes" id="UP001159364">
    <property type="component" value="Linkage Group LG09"/>
</dbReference>
<organism evidence="1 2">
    <name type="scientific">Erythroxylum novogranatense</name>
    <dbReference type="NCBI Taxonomy" id="1862640"/>
    <lineage>
        <taxon>Eukaryota</taxon>
        <taxon>Viridiplantae</taxon>
        <taxon>Streptophyta</taxon>
        <taxon>Embryophyta</taxon>
        <taxon>Tracheophyta</taxon>
        <taxon>Spermatophyta</taxon>
        <taxon>Magnoliopsida</taxon>
        <taxon>eudicotyledons</taxon>
        <taxon>Gunneridae</taxon>
        <taxon>Pentapetalae</taxon>
        <taxon>rosids</taxon>
        <taxon>fabids</taxon>
        <taxon>Malpighiales</taxon>
        <taxon>Erythroxylaceae</taxon>
        <taxon>Erythroxylum</taxon>
    </lineage>
</organism>
<gene>
    <name evidence="1" type="ORF">K2173_025133</name>
</gene>
<accession>A0AAV8SVI2</accession>
<name>A0AAV8SVI2_9ROSI</name>
<reference evidence="1 2" key="1">
    <citation type="submission" date="2021-09" db="EMBL/GenBank/DDBJ databases">
        <title>Genomic insights and catalytic innovation underlie evolution of tropane alkaloids biosynthesis.</title>
        <authorList>
            <person name="Wang Y.-J."/>
            <person name="Tian T."/>
            <person name="Huang J.-P."/>
            <person name="Huang S.-X."/>
        </authorList>
    </citation>
    <scope>NUCLEOTIDE SEQUENCE [LARGE SCALE GENOMIC DNA]</scope>
    <source>
        <strain evidence="1">KIB-2018</strain>
        <tissue evidence="1">Leaf</tissue>
    </source>
</reference>
<comment type="caution">
    <text evidence="1">The sequence shown here is derived from an EMBL/GenBank/DDBJ whole genome shotgun (WGS) entry which is preliminary data.</text>
</comment>
<dbReference type="EMBL" id="JAIWQS010000009">
    <property type="protein sequence ID" value="KAJ8756321.1"/>
    <property type="molecule type" value="Genomic_DNA"/>
</dbReference>
<evidence type="ECO:0000313" key="1">
    <source>
        <dbReference type="EMBL" id="KAJ8756321.1"/>
    </source>
</evidence>
<evidence type="ECO:0000313" key="2">
    <source>
        <dbReference type="Proteomes" id="UP001159364"/>
    </source>
</evidence>
<dbReference type="AlphaFoldDB" id="A0AAV8SVI2"/>
<sequence>MEKTNAVTAGKNHTRYLSVDPIISSLTDEKAFQGQLTKKFKVDEKQISVLNGRVLGKINDHKPYERRWRQGCVRHPI</sequence>
<keyword evidence="2" id="KW-1185">Reference proteome</keyword>